<dbReference type="InterPro" id="IPR003735">
    <property type="entry name" value="Metal_Tscrpt_repr"/>
</dbReference>
<comment type="caution">
    <text evidence="1">The sequence shown here is derived from an EMBL/GenBank/DDBJ whole genome shotgun (WGS) entry which is preliminary data.</text>
</comment>
<protein>
    <recommendedName>
        <fullName evidence="2">Copper-sensing transcriptional repressor CsoR</fullName>
    </recommendedName>
</protein>
<name>K2FDP6_9BACT</name>
<dbReference type="CDD" id="cd10148">
    <property type="entry name" value="CsoR-like_DUF156"/>
    <property type="match status" value="1"/>
</dbReference>
<reference evidence="1" key="1">
    <citation type="journal article" date="2012" name="Science">
        <title>Fermentation, hydrogen, and sulfur metabolism in multiple uncultivated bacterial phyla.</title>
        <authorList>
            <person name="Wrighton K.C."/>
            <person name="Thomas B.C."/>
            <person name="Sharon I."/>
            <person name="Miller C.S."/>
            <person name="Castelle C.J."/>
            <person name="VerBerkmoes N.C."/>
            <person name="Wilkins M.J."/>
            <person name="Hettich R.L."/>
            <person name="Lipton M.S."/>
            <person name="Williams K.H."/>
            <person name="Long P.E."/>
            <person name="Banfield J.F."/>
        </authorList>
    </citation>
    <scope>NUCLEOTIDE SEQUENCE [LARGE SCALE GENOMIC DNA]</scope>
</reference>
<dbReference type="Gene3D" id="1.20.58.1000">
    <property type="entry name" value="Metal-sensitive repressor, helix protomer"/>
    <property type="match status" value="1"/>
</dbReference>
<evidence type="ECO:0008006" key="2">
    <source>
        <dbReference type="Google" id="ProtNLM"/>
    </source>
</evidence>
<dbReference type="Pfam" id="PF02583">
    <property type="entry name" value="Trns_repr_metal"/>
    <property type="match status" value="1"/>
</dbReference>
<dbReference type="AlphaFoldDB" id="K2FDP6"/>
<dbReference type="GO" id="GO:0003677">
    <property type="term" value="F:DNA binding"/>
    <property type="evidence" value="ECO:0007669"/>
    <property type="project" value="InterPro"/>
</dbReference>
<organism evidence="1">
    <name type="scientific">uncultured bacterium</name>
    <name type="common">gcode 4</name>
    <dbReference type="NCBI Taxonomy" id="1234023"/>
    <lineage>
        <taxon>Bacteria</taxon>
        <taxon>environmental samples</taxon>
    </lineage>
</organism>
<gene>
    <name evidence="1" type="ORF">ACD_2C00207G0007</name>
</gene>
<dbReference type="PANTHER" id="PTHR33677">
    <property type="entry name" value="TRANSCRIPTIONAL REPRESSOR FRMR-RELATED"/>
    <property type="match status" value="1"/>
</dbReference>
<dbReference type="GO" id="GO:0046872">
    <property type="term" value="F:metal ion binding"/>
    <property type="evidence" value="ECO:0007669"/>
    <property type="project" value="InterPro"/>
</dbReference>
<dbReference type="GO" id="GO:0045892">
    <property type="term" value="P:negative regulation of DNA-templated transcription"/>
    <property type="evidence" value="ECO:0007669"/>
    <property type="project" value="UniProtKB-ARBA"/>
</dbReference>
<dbReference type="EMBL" id="AMFJ01000207">
    <property type="protein sequence ID" value="EKE29221.1"/>
    <property type="molecule type" value="Genomic_DNA"/>
</dbReference>
<proteinExistence type="predicted"/>
<dbReference type="InterPro" id="IPR038390">
    <property type="entry name" value="Metal_Tscrpt_repr_sf"/>
</dbReference>
<sequence length="92" mass="10670">MIEPYRSKLLTNIKKTKWLLDTIQKMVEQDRYCMDIAQQINAASGMIKSSSDLILENHLNSCAAHKLTSDNQKEKEEFVAELMKVFHISQKK</sequence>
<evidence type="ECO:0000313" key="1">
    <source>
        <dbReference type="EMBL" id="EKE29221.1"/>
    </source>
</evidence>
<accession>K2FDP6</accession>